<gene>
    <name evidence="1" type="ORF">RJT34_13228</name>
</gene>
<comment type="caution">
    <text evidence="1">The sequence shown here is derived from an EMBL/GenBank/DDBJ whole genome shotgun (WGS) entry which is preliminary data.</text>
</comment>
<protein>
    <submittedName>
        <fullName evidence="1">Uncharacterized protein</fullName>
    </submittedName>
</protein>
<evidence type="ECO:0000313" key="1">
    <source>
        <dbReference type="EMBL" id="KAK7302341.1"/>
    </source>
</evidence>
<name>A0AAN9JQI5_CLITE</name>
<evidence type="ECO:0000313" key="2">
    <source>
        <dbReference type="Proteomes" id="UP001359559"/>
    </source>
</evidence>
<organism evidence="1 2">
    <name type="scientific">Clitoria ternatea</name>
    <name type="common">Butterfly pea</name>
    <dbReference type="NCBI Taxonomy" id="43366"/>
    <lineage>
        <taxon>Eukaryota</taxon>
        <taxon>Viridiplantae</taxon>
        <taxon>Streptophyta</taxon>
        <taxon>Embryophyta</taxon>
        <taxon>Tracheophyta</taxon>
        <taxon>Spermatophyta</taxon>
        <taxon>Magnoliopsida</taxon>
        <taxon>eudicotyledons</taxon>
        <taxon>Gunneridae</taxon>
        <taxon>Pentapetalae</taxon>
        <taxon>rosids</taxon>
        <taxon>fabids</taxon>
        <taxon>Fabales</taxon>
        <taxon>Fabaceae</taxon>
        <taxon>Papilionoideae</taxon>
        <taxon>50 kb inversion clade</taxon>
        <taxon>NPAAA clade</taxon>
        <taxon>indigoferoid/millettioid clade</taxon>
        <taxon>Phaseoleae</taxon>
        <taxon>Clitoria</taxon>
    </lineage>
</organism>
<accession>A0AAN9JQI5</accession>
<proteinExistence type="predicted"/>
<dbReference type="EMBL" id="JAYKXN010000003">
    <property type="protein sequence ID" value="KAK7302341.1"/>
    <property type="molecule type" value="Genomic_DNA"/>
</dbReference>
<reference evidence="1 2" key="1">
    <citation type="submission" date="2024-01" db="EMBL/GenBank/DDBJ databases">
        <title>The genomes of 5 underutilized Papilionoideae crops provide insights into root nodulation and disease resistance.</title>
        <authorList>
            <person name="Yuan L."/>
        </authorList>
    </citation>
    <scope>NUCLEOTIDE SEQUENCE [LARGE SCALE GENOMIC DNA]</scope>
    <source>
        <strain evidence="1">LY-2023</strain>
        <tissue evidence="1">Leaf</tissue>
    </source>
</reference>
<dbReference type="AlphaFoldDB" id="A0AAN9JQI5"/>
<keyword evidence="2" id="KW-1185">Reference proteome</keyword>
<dbReference type="Proteomes" id="UP001359559">
    <property type="component" value="Unassembled WGS sequence"/>
</dbReference>
<sequence length="114" mass="12804">MKNTGKIAYVVSQILNTEYFDTTKILTGIDMENWDIKEARATHYGPERTLKRYFPRLTTRLGAGLHAWAPGLALPSTLGRLSPIALRRWRSTLGRLSRSRLGAGLPRLGALRRA</sequence>